<dbReference type="NCBIfam" id="NF033545">
    <property type="entry name" value="transpos_IS630"/>
    <property type="match status" value="1"/>
</dbReference>
<comment type="caution">
    <text evidence="2">The sequence shown here is derived from an EMBL/GenBank/DDBJ whole genome shotgun (WGS) entry which is preliminary data.</text>
</comment>
<accession>A0A158KNZ5</accession>
<dbReference type="Pfam" id="PF13565">
    <property type="entry name" value="HTH_32"/>
    <property type="match status" value="1"/>
</dbReference>
<dbReference type="SUPFAM" id="SSF46689">
    <property type="entry name" value="Homeodomain-like"/>
    <property type="match status" value="1"/>
</dbReference>
<dbReference type="AlphaFoldDB" id="A0A158KNZ5"/>
<protein>
    <submittedName>
        <fullName evidence="2">Transposase</fullName>
    </submittedName>
</protein>
<dbReference type="EMBL" id="FCOL02000084">
    <property type="protein sequence ID" value="SAL82842.1"/>
    <property type="molecule type" value="Genomic_DNA"/>
</dbReference>
<proteinExistence type="predicted"/>
<reference evidence="2" key="1">
    <citation type="submission" date="2016-01" db="EMBL/GenBank/DDBJ databases">
        <authorList>
            <person name="Peeters C."/>
        </authorList>
    </citation>
    <scope>NUCLEOTIDE SEQUENCE [LARGE SCALE GENOMIC DNA]</scope>
    <source>
        <strain evidence="2">LMG 22937</strain>
    </source>
</reference>
<dbReference type="InterPro" id="IPR009057">
    <property type="entry name" value="Homeodomain-like_sf"/>
</dbReference>
<dbReference type="Proteomes" id="UP000054925">
    <property type="component" value="Unassembled WGS sequence"/>
</dbReference>
<name>A0A158KNZ5_9BURK</name>
<gene>
    <name evidence="2" type="ORF">AWB67_06239</name>
</gene>
<keyword evidence="3" id="KW-1185">Reference proteome</keyword>
<evidence type="ECO:0000256" key="1">
    <source>
        <dbReference type="SAM" id="MobiDB-lite"/>
    </source>
</evidence>
<sequence>MRCEVTPPAITHWKKRFVAQGLAGLHDQARPARPRSHDDEAVVELLAKVLHEKPNGATHWSVRSAAAQTGISKSSVARYLSLFGVQPHRSKSFKLSTDPYFVEKVRDIVGLHLSPPTNPLVLCVDEKSQCQALERTQPVLPLGLGYLEGVTRDYIRHGTTTLFAALDAATGDFINLLHQSAESAMDYGRWQVRADRFRLETGRPGSPRGDPSSVRLARHPARSCRPIWQAGAQPRSPRHQPGEANRF</sequence>
<organism evidence="2 3">
    <name type="scientific">Caballeronia terrestris</name>
    <dbReference type="NCBI Taxonomy" id="1226301"/>
    <lineage>
        <taxon>Bacteria</taxon>
        <taxon>Pseudomonadati</taxon>
        <taxon>Pseudomonadota</taxon>
        <taxon>Betaproteobacteria</taxon>
        <taxon>Burkholderiales</taxon>
        <taxon>Burkholderiaceae</taxon>
        <taxon>Caballeronia</taxon>
    </lineage>
</organism>
<evidence type="ECO:0000313" key="2">
    <source>
        <dbReference type="EMBL" id="SAL82842.1"/>
    </source>
</evidence>
<dbReference type="InterPro" id="IPR047655">
    <property type="entry name" value="Transpos_IS630-like"/>
</dbReference>
<feature type="region of interest" description="Disordered" evidence="1">
    <location>
        <begin position="225"/>
        <end position="247"/>
    </location>
</feature>
<evidence type="ECO:0000313" key="3">
    <source>
        <dbReference type="Proteomes" id="UP000054925"/>
    </source>
</evidence>